<dbReference type="PANTHER" id="PTHR24418">
    <property type="entry name" value="TYROSINE-PROTEIN KINASE"/>
    <property type="match status" value="1"/>
</dbReference>
<dbReference type="EMBL" id="AB049594">
    <property type="protein sequence ID" value="BAB82422.1"/>
    <property type="molecule type" value="mRNA"/>
</dbReference>
<dbReference type="Pfam" id="PF00018">
    <property type="entry name" value="SH3_1"/>
    <property type="match status" value="1"/>
</dbReference>
<dbReference type="SUPFAM" id="SSF55550">
    <property type="entry name" value="SH2 domain"/>
    <property type="match status" value="1"/>
</dbReference>
<dbReference type="InterPro" id="IPR008266">
    <property type="entry name" value="Tyr_kinase_AS"/>
</dbReference>
<dbReference type="InterPro" id="IPR036860">
    <property type="entry name" value="SH2_dom_sf"/>
</dbReference>
<accession>Q8WSU4</accession>
<dbReference type="GO" id="GO:0004715">
    <property type="term" value="F:non-membrane spanning protein tyrosine kinase activity"/>
    <property type="evidence" value="ECO:0007669"/>
    <property type="project" value="UniProtKB-EC"/>
</dbReference>
<gene>
    <name evidence="20" type="primary">EfPTK45</name>
</gene>
<dbReference type="PROSITE" id="PS00107">
    <property type="entry name" value="PROTEIN_KINASE_ATP"/>
    <property type="match status" value="1"/>
</dbReference>
<organism evidence="20">
    <name type="scientific">Ephydatia fluviatilis</name>
    <dbReference type="NCBI Taxonomy" id="31330"/>
    <lineage>
        <taxon>Eukaryota</taxon>
        <taxon>Metazoa</taxon>
        <taxon>Porifera</taxon>
        <taxon>Demospongiae</taxon>
        <taxon>Heteroscleromorpha</taxon>
        <taxon>Spongillida</taxon>
        <taxon>Spongillidae</taxon>
        <taxon>Ephydatia</taxon>
    </lineage>
</organism>
<dbReference type="InterPro" id="IPR001245">
    <property type="entry name" value="Ser-Thr/Tyr_kinase_cat_dom"/>
</dbReference>
<dbReference type="Gene3D" id="1.10.510.10">
    <property type="entry name" value="Transferase(Phosphotransferase) domain 1"/>
    <property type="match status" value="1"/>
</dbReference>
<feature type="domain" description="Protein kinase" evidence="19">
    <location>
        <begin position="230"/>
        <end position="483"/>
    </location>
</feature>
<name>Q8WSU4_9METZ</name>
<dbReference type="InterPro" id="IPR036028">
    <property type="entry name" value="SH3-like_dom_sf"/>
</dbReference>
<evidence type="ECO:0000256" key="4">
    <source>
        <dbReference type="ARBA" id="ARBA00022553"/>
    </source>
</evidence>
<evidence type="ECO:0000256" key="2">
    <source>
        <dbReference type="ARBA" id="ARBA00022443"/>
    </source>
</evidence>
<evidence type="ECO:0000256" key="14">
    <source>
        <dbReference type="PROSITE-ProRule" id="PRU10141"/>
    </source>
</evidence>
<dbReference type="InterPro" id="IPR000719">
    <property type="entry name" value="Prot_kinase_dom"/>
</dbReference>
<dbReference type="CDD" id="cd09933">
    <property type="entry name" value="SH2_Src_family"/>
    <property type="match status" value="1"/>
</dbReference>
<proteinExistence type="evidence at transcript level"/>
<dbReference type="SMART" id="SM00252">
    <property type="entry name" value="SH2"/>
    <property type="match status" value="1"/>
</dbReference>
<evidence type="ECO:0000256" key="7">
    <source>
        <dbReference type="ARBA" id="ARBA00022777"/>
    </source>
</evidence>
<evidence type="ECO:0000259" key="17">
    <source>
        <dbReference type="PROSITE" id="PS50001"/>
    </source>
</evidence>
<dbReference type="FunFam" id="3.30.200.20:FF:000037">
    <property type="entry name" value="Tyrosine-protein kinase"/>
    <property type="match status" value="1"/>
</dbReference>
<dbReference type="PROSITE" id="PS50011">
    <property type="entry name" value="PROTEIN_KINASE_DOM"/>
    <property type="match status" value="1"/>
</dbReference>
<dbReference type="InterPro" id="IPR050198">
    <property type="entry name" value="Non-receptor_tyrosine_kinases"/>
</dbReference>
<dbReference type="PRINTS" id="PR00452">
    <property type="entry name" value="SH3DOMAIN"/>
</dbReference>
<reference evidence="20" key="2">
    <citation type="journal article" date="2006" name="Proc. Natl. Acad. Sci. U.S.A.">
        <title>Functional development of Src tyrosine kinases during evolution from a unicellular ancestor to multicellular animals.</title>
        <authorList>
            <person name="Segawa Y."/>
            <person name="Suga H."/>
            <person name="Iwabe N."/>
            <person name="Oneyama C."/>
            <person name="Akagi T."/>
            <person name="Miyata T."/>
            <person name="Okada M."/>
        </authorList>
    </citation>
    <scope>NUCLEOTIDE SEQUENCE</scope>
</reference>
<dbReference type="Gene3D" id="2.30.30.40">
    <property type="entry name" value="SH3 Domains"/>
    <property type="match status" value="1"/>
</dbReference>
<keyword evidence="6 14" id="KW-0547">Nucleotide-binding</keyword>
<dbReference type="PROSITE" id="PS00109">
    <property type="entry name" value="PROTEIN_KINASE_TYR"/>
    <property type="match status" value="1"/>
</dbReference>
<dbReference type="FunFam" id="3.30.505.10:FF:000044">
    <property type="entry name" value="Tyrosine-protein kinase"/>
    <property type="match status" value="1"/>
</dbReference>
<evidence type="ECO:0000313" key="20">
    <source>
        <dbReference type="EMBL" id="BAB82422.1"/>
    </source>
</evidence>
<dbReference type="EC" id="2.7.10.2" evidence="15"/>
<dbReference type="InterPro" id="IPR001452">
    <property type="entry name" value="SH3_domain"/>
</dbReference>
<dbReference type="FunFam" id="1.10.510.10:FF:000318">
    <property type="entry name" value="Tyrosine-protein kinase"/>
    <property type="match status" value="1"/>
</dbReference>
<evidence type="ECO:0000256" key="16">
    <source>
        <dbReference type="SAM" id="MobiDB-lite"/>
    </source>
</evidence>
<feature type="domain" description="SH2" evidence="17">
    <location>
        <begin position="112"/>
        <end position="204"/>
    </location>
</feature>
<dbReference type="PRINTS" id="PR00109">
    <property type="entry name" value="TYRKINASE"/>
</dbReference>
<dbReference type="AlphaFoldDB" id="Q8WSU4"/>
<comment type="catalytic activity">
    <reaction evidence="11 15">
        <text>L-tyrosyl-[protein] + ATP = O-phospho-L-tyrosyl-[protein] + ADP + H(+)</text>
        <dbReference type="Rhea" id="RHEA:10596"/>
        <dbReference type="Rhea" id="RHEA-COMP:10136"/>
        <dbReference type="Rhea" id="RHEA-COMP:20101"/>
        <dbReference type="ChEBI" id="CHEBI:15378"/>
        <dbReference type="ChEBI" id="CHEBI:30616"/>
        <dbReference type="ChEBI" id="CHEBI:46858"/>
        <dbReference type="ChEBI" id="CHEBI:61978"/>
        <dbReference type="ChEBI" id="CHEBI:456216"/>
        <dbReference type="EC" id="2.7.10.2"/>
    </reaction>
</comment>
<keyword evidence="5 15" id="KW-0808">Transferase</keyword>
<feature type="domain" description="SH3" evidence="18">
    <location>
        <begin position="45"/>
        <end position="106"/>
    </location>
</feature>
<protein>
    <recommendedName>
        <fullName evidence="15">Tyrosine-protein kinase</fullName>
        <ecNumber evidence="15">2.7.10.2</ecNumber>
    </recommendedName>
</protein>
<evidence type="ECO:0000256" key="9">
    <source>
        <dbReference type="ARBA" id="ARBA00022999"/>
    </source>
</evidence>
<dbReference type="Gene3D" id="3.30.505.10">
    <property type="entry name" value="SH2 domain"/>
    <property type="match status" value="1"/>
</dbReference>
<evidence type="ECO:0000259" key="18">
    <source>
        <dbReference type="PROSITE" id="PS50002"/>
    </source>
</evidence>
<comment type="similarity">
    <text evidence="15">Belongs to the protein kinase superfamily. Tyr protein kinase family.</text>
</comment>
<keyword evidence="4" id="KW-0597">Phosphoprotein</keyword>
<keyword evidence="8 14" id="KW-0067">ATP-binding</keyword>
<dbReference type="Pfam" id="PF07714">
    <property type="entry name" value="PK_Tyr_Ser-Thr"/>
    <property type="match status" value="1"/>
</dbReference>
<comment type="subcellular location">
    <subcellularLocation>
        <location evidence="1">Cytoplasm</location>
    </subcellularLocation>
</comment>
<dbReference type="InterPro" id="IPR011009">
    <property type="entry name" value="Kinase-like_dom_sf"/>
</dbReference>
<dbReference type="InterPro" id="IPR020635">
    <property type="entry name" value="Tyr_kinase_cat_dom"/>
</dbReference>
<keyword evidence="7 15" id="KW-0418">Kinase</keyword>
<dbReference type="SUPFAM" id="SSF50044">
    <property type="entry name" value="SH3-domain"/>
    <property type="match status" value="1"/>
</dbReference>
<evidence type="ECO:0000256" key="10">
    <source>
        <dbReference type="ARBA" id="ARBA00023137"/>
    </source>
</evidence>
<dbReference type="Gene3D" id="3.30.200.20">
    <property type="entry name" value="Phosphorylase Kinase, domain 1"/>
    <property type="match status" value="1"/>
</dbReference>
<feature type="binding site" evidence="14">
    <location>
        <position position="258"/>
    </location>
    <ligand>
        <name>ATP</name>
        <dbReference type="ChEBI" id="CHEBI:30616"/>
    </ligand>
</feature>
<dbReference type="SUPFAM" id="SSF56112">
    <property type="entry name" value="Protein kinase-like (PK-like)"/>
    <property type="match status" value="1"/>
</dbReference>
<sequence length="495" mass="56728">MGSCLSSPDSSDKKSKGGVELTNKGKERQPEPKPRAPQAPPVQEVKYPIYVGKYDYDSRTDDDLSFKKGDLMYIISTDEGDWWFARSKDTGKEGYIPSNYVAEYKSLDAEEWFLGKIKRVEAEKILNQSFNQIGSFLIRDSETTPGDFSLSVKDQDRVRHYRIRRLEDGSLFVTRRSTFQGLHELVEHYKTNTDGLCCNLLYPCLQAEKPQTAGLSRQANEEWEIEKKQIKLLKKLGAGQFGEVWEGVWNGTTSVAVKTLKPGTMSVEEFLQEASIMKKLRHPKLIQLYAVCTKEEPIYIVTELMKYGSLLEYLRGDGRTLKIDRLVDIAAQVASGMSYLEQQNYIHRDLAARNILVGEHGICKVADFGLARVIDEEIYEAHTGAKFPIKWTAPEAAMYNRFTIKSDVWSFGVVLYEIITYGRFPYPGMTNPEVLEKIQQGYRMPCPANCPKQYHDVMLDCWREDPASRPTFETLQWQLEEFFNSEGYRDPDALH</sequence>
<dbReference type="SMART" id="SM00219">
    <property type="entry name" value="TyrKc"/>
    <property type="match status" value="1"/>
</dbReference>
<keyword evidence="3" id="KW-0963">Cytoplasm</keyword>
<dbReference type="GO" id="GO:0005524">
    <property type="term" value="F:ATP binding"/>
    <property type="evidence" value="ECO:0007669"/>
    <property type="project" value="UniProtKB-UniRule"/>
</dbReference>
<evidence type="ECO:0000256" key="1">
    <source>
        <dbReference type="ARBA" id="ARBA00004496"/>
    </source>
</evidence>
<keyword evidence="9 12" id="KW-0727">SH2 domain</keyword>
<evidence type="ECO:0000256" key="13">
    <source>
        <dbReference type="PROSITE-ProRule" id="PRU00192"/>
    </source>
</evidence>
<evidence type="ECO:0000256" key="6">
    <source>
        <dbReference type="ARBA" id="ARBA00022741"/>
    </source>
</evidence>
<dbReference type="CDD" id="cd11845">
    <property type="entry name" value="SH3_Src_like"/>
    <property type="match status" value="1"/>
</dbReference>
<dbReference type="Pfam" id="PF00017">
    <property type="entry name" value="SH2"/>
    <property type="match status" value="1"/>
</dbReference>
<dbReference type="InterPro" id="IPR017441">
    <property type="entry name" value="Protein_kinase_ATP_BS"/>
</dbReference>
<dbReference type="PROSITE" id="PS50002">
    <property type="entry name" value="SH3"/>
    <property type="match status" value="1"/>
</dbReference>
<feature type="region of interest" description="Disordered" evidence="16">
    <location>
        <begin position="1"/>
        <end position="44"/>
    </location>
</feature>
<evidence type="ECO:0000256" key="5">
    <source>
        <dbReference type="ARBA" id="ARBA00022679"/>
    </source>
</evidence>
<dbReference type="InterPro" id="IPR000980">
    <property type="entry name" value="SH2"/>
</dbReference>
<evidence type="ECO:0000256" key="15">
    <source>
        <dbReference type="RuleBase" id="RU362096"/>
    </source>
</evidence>
<keyword evidence="10 15" id="KW-0829">Tyrosine-protein kinase</keyword>
<dbReference type="PRINTS" id="PR00401">
    <property type="entry name" value="SH2DOMAIN"/>
</dbReference>
<dbReference type="PROSITE" id="PS50001">
    <property type="entry name" value="SH2"/>
    <property type="match status" value="1"/>
</dbReference>
<dbReference type="GO" id="GO:0005737">
    <property type="term" value="C:cytoplasm"/>
    <property type="evidence" value="ECO:0007669"/>
    <property type="project" value="UniProtKB-SubCell"/>
</dbReference>
<evidence type="ECO:0000256" key="8">
    <source>
        <dbReference type="ARBA" id="ARBA00022840"/>
    </source>
</evidence>
<evidence type="ECO:0000256" key="3">
    <source>
        <dbReference type="ARBA" id="ARBA00022490"/>
    </source>
</evidence>
<evidence type="ECO:0000256" key="11">
    <source>
        <dbReference type="ARBA" id="ARBA00051245"/>
    </source>
</evidence>
<evidence type="ECO:0000259" key="19">
    <source>
        <dbReference type="PROSITE" id="PS50011"/>
    </source>
</evidence>
<dbReference type="SMART" id="SM00326">
    <property type="entry name" value="SH3"/>
    <property type="match status" value="1"/>
</dbReference>
<evidence type="ECO:0000256" key="12">
    <source>
        <dbReference type="PROSITE-ProRule" id="PRU00191"/>
    </source>
</evidence>
<reference evidence="20" key="1">
    <citation type="journal article" date="2001" name="Gene">
        <title>Sponge homologs of vertebrate protein tyrosine kinases and frequent domain shufflings in the early evolution of animals before the parazoan-eumetazoan split.</title>
        <authorList>
            <person name="Suga H."/>
            <person name="Katoh K."/>
            <person name="Miyata T."/>
        </authorList>
    </citation>
    <scope>NUCLEOTIDE SEQUENCE</scope>
</reference>
<feature type="compositionally biased region" description="Basic and acidic residues" evidence="16">
    <location>
        <begin position="10"/>
        <end position="34"/>
    </location>
</feature>
<keyword evidence="2 13" id="KW-0728">SH3 domain</keyword>